<dbReference type="EMBL" id="BAABHF010000022">
    <property type="protein sequence ID" value="GAA4496737.1"/>
    <property type="molecule type" value="Genomic_DNA"/>
</dbReference>
<dbReference type="SUPFAM" id="SSF51735">
    <property type="entry name" value="NAD(P)-binding Rossmann-fold domains"/>
    <property type="match status" value="1"/>
</dbReference>
<evidence type="ECO:0000313" key="2">
    <source>
        <dbReference type="Proteomes" id="UP001500503"/>
    </source>
</evidence>
<organism evidence="1 2">
    <name type="scientific">Actinoallomurus oryzae</name>
    <dbReference type="NCBI Taxonomy" id="502180"/>
    <lineage>
        <taxon>Bacteria</taxon>
        <taxon>Bacillati</taxon>
        <taxon>Actinomycetota</taxon>
        <taxon>Actinomycetes</taxon>
        <taxon>Streptosporangiales</taxon>
        <taxon>Thermomonosporaceae</taxon>
        <taxon>Actinoallomurus</taxon>
    </lineage>
</organism>
<dbReference type="Proteomes" id="UP001500503">
    <property type="component" value="Unassembled WGS sequence"/>
</dbReference>
<dbReference type="Gene3D" id="3.40.50.720">
    <property type="entry name" value="NAD(P)-binding Rossmann-like Domain"/>
    <property type="match status" value="1"/>
</dbReference>
<keyword evidence="2" id="KW-1185">Reference proteome</keyword>
<reference evidence="2" key="1">
    <citation type="journal article" date="2019" name="Int. J. Syst. Evol. Microbiol.">
        <title>The Global Catalogue of Microorganisms (GCM) 10K type strain sequencing project: providing services to taxonomists for standard genome sequencing and annotation.</title>
        <authorList>
            <consortium name="The Broad Institute Genomics Platform"/>
            <consortium name="The Broad Institute Genome Sequencing Center for Infectious Disease"/>
            <person name="Wu L."/>
            <person name="Ma J."/>
        </authorList>
    </citation>
    <scope>NUCLEOTIDE SEQUENCE [LARGE SCALE GENOMIC DNA]</scope>
    <source>
        <strain evidence="2">JCM 17933</strain>
    </source>
</reference>
<gene>
    <name evidence="1" type="ORF">GCM10023191_039250</name>
</gene>
<comment type="caution">
    <text evidence="1">The sequence shown here is derived from an EMBL/GenBank/DDBJ whole genome shotgun (WGS) entry which is preliminary data.</text>
</comment>
<accession>A0ABP8Q432</accession>
<name>A0ABP8Q432_9ACTN</name>
<proteinExistence type="predicted"/>
<dbReference type="Gene3D" id="3.40.50.10860">
    <property type="entry name" value="Leucine Dehydrogenase, chain A, domain 1"/>
    <property type="match status" value="1"/>
</dbReference>
<protein>
    <submittedName>
        <fullName evidence="1">Shikimate dehydrogenase</fullName>
    </submittedName>
</protein>
<sequence length="307" mass="32702">MTAVTGEAVMEFIGVSTGGSSIMRVFPEWARVLGLPTARLIGHDVPLDAAPDRYRALVAEIKDDPHRLGALVTTHKIAVYRAAADLFDEIDEFAALCGEISSISKHGGRLIGHAKDPITAGLSLEEFLAPDHFARTGGHVLCLGAGGAGTAIVWYLARRADAPERIVCTDVSADRLAGLRDVLTRGGLDDRTLAGHRVEGPADALLAELPPGSLVINATGLGKDRPGSPLSADAVFPAEALVWELNYRGELDFLRAACAQRERAGLTVVDGWRYFVHGWSQVVAEVFGVELTGPTVEELSRVAARVR</sequence>
<dbReference type="InterPro" id="IPR036291">
    <property type="entry name" value="NAD(P)-bd_dom_sf"/>
</dbReference>
<evidence type="ECO:0000313" key="1">
    <source>
        <dbReference type="EMBL" id="GAA4496737.1"/>
    </source>
</evidence>